<proteinExistence type="predicted"/>
<dbReference type="EMBL" id="QQOH01000001">
    <property type="protein sequence ID" value="RDE25116.1"/>
    <property type="molecule type" value="Genomic_DNA"/>
</dbReference>
<organism evidence="1 2">
    <name type="scientific">Motiliproteus coralliicola</name>
    <dbReference type="NCBI Taxonomy" id="2283196"/>
    <lineage>
        <taxon>Bacteria</taxon>
        <taxon>Pseudomonadati</taxon>
        <taxon>Pseudomonadota</taxon>
        <taxon>Gammaproteobacteria</taxon>
        <taxon>Oceanospirillales</taxon>
        <taxon>Oceanospirillaceae</taxon>
        <taxon>Motiliproteus</taxon>
    </lineage>
</organism>
<gene>
    <name evidence="1" type="ORF">DV711_06045</name>
</gene>
<dbReference type="RefSeq" id="WP_114694713.1">
    <property type="nucleotide sequence ID" value="NZ_QQOH01000001.1"/>
</dbReference>
<protein>
    <submittedName>
        <fullName evidence="1">Uncharacterized protein</fullName>
    </submittedName>
</protein>
<keyword evidence="2" id="KW-1185">Reference proteome</keyword>
<evidence type="ECO:0000313" key="2">
    <source>
        <dbReference type="Proteomes" id="UP000253769"/>
    </source>
</evidence>
<name>A0A369WX57_9GAMM</name>
<dbReference type="Proteomes" id="UP000253769">
    <property type="component" value="Unassembled WGS sequence"/>
</dbReference>
<evidence type="ECO:0000313" key="1">
    <source>
        <dbReference type="EMBL" id="RDE25116.1"/>
    </source>
</evidence>
<accession>A0A369WX57</accession>
<sequence>MRMPTAASTERPLAIELTPVVLVFGRPEAAIAVAARAMKTAWKTEPERMFTVSNFPTVFAIEDHRIADAPTPVEAFTGFVYGGECSQLDGVTSKYSERCSVLYIAEELPSLTLPWDGAEIAHIPPDMADGRTPSQKALDGSDWEVLRELERMYLAGTAISEKREMYRLRVEVEAQN</sequence>
<dbReference type="AlphaFoldDB" id="A0A369WX57"/>
<reference evidence="1 2" key="1">
    <citation type="submission" date="2018-07" db="EMBL/GenBank/DDBJ databases">
        <title>Motiliproteus coralliicola sp. nov., a bacterium isolated from Coral.</title>
        <authorList>
            <person name="Wang G."/>
        </authorList>
    </citation>
    <scope>NUCLEOTIDE SEQUENCE [LARGE SCALE GENOMIC DNA]</scope>
    <source>
        <strain evidence="1 2">C34</strain>
    </source>
</reference>
<comment type="caution">
    <text evidence="1">The sequence shown here is derived from an EMBL/GenBank/DDBJ whole genome shotgun (WGS) entry which is preliminary data.</text>
</comment>